<dbReference type="Proteomes" id="UP000095751">
    <property type="component" value="Unassembled WGS sequence"/>
</dbReference>
<feature type="region of interest" description="Disordered" evidence="1">
    <location>
        <begin position="184"/>
        <end position="227"/>
    </location>
</feature>
<feature type="region of interest" description="Disordered" evidence="1">
    <location>
        <begin position="21"/>
        <end position="40"/>
    </location>
</feature>
<sequence length="227" mass="27028">MLRRTSICIFFPHQRRLTRKITSGTASSSATAPNSDKVPVSRNDLLDEATYLTNSLYRRCIRSVKAIRWGNEFDDKEFERRENEFQNPTAGGRISMSPPPNKEDELRSRTEYYHSFAREYFTQESDSLDNDPLDERDIRRYLYYLRKGDKDRKWLLGDMMFPDPFKHSIDQERIKKFEAMSKKYLGEDDEEEENEENYTAENGSNKNNGFIDDDDPDWFQKNYPHLR</sequence>
<feature type="compositionally biased region" description="Polar residues" evidence="1">
    <location>
        <begin position="199"/>
        <end position="208"/>
    </location>
</feature>
<evidence type="ECO:0000313" key="2">
    <source>
        <dbReference type="EMBL" id="OEU22568.1"/>
    </source>
</evidence>
<reference evidence="2 3" key="1">
    <citation type="submission" date="2016-09" db="EMBL/GenBank/DDBJ databases">
        <title>Extensive genetic diversity and differential bi-allelic expression allows diatom success in the polar Southern Ocean.</title>
        <authorList>
            <consortium name="DOE Joint Genome Institute"/>
            <person name="Mock T."/>
            <person name="Otillar R.P."/>
            <person name="Strauss J."/>
            <person name="Dupont C."/>
            <person name="Frickenhaus S."/>
            <person name="Maumus F."/>
            <person name="Mcmullan M."/>
            <person name="Sanges R."/>
            <person name="Schmutz J."/>
            <person name="Toseland A."/>
            <person name="Valas R."/>
            <person name="Veluchamy A."/>
            <person name="Ward B.J."/>
            <person name="Allen A."/>
            <person name="Barry K."/>
            <person name="Falciatore A."/>
            <person name="Ferrante M."/>
            <person name="Fortunato A.E."/>
            <person name="Gloeckner G."/>
            <person name="Gruber A."/>
            <person name="Hipkin R."/>
            <person name="Janech M."/>
            <person name="Kroth P."/>
            <person name="Leese F."/>
            <person name="Lindquist E."/>
            <person name="Lyon B.R."/>
            <person name="Martin J."/>
            <person name="Mayer C."/>
            <person name="Parker M."/>
            <person name="Quesneville H."/>
            <person name="Raymond J."/>
            <person name="Uhlig C."/>
            <person name="Valentin K.U."/>
            <person name="Worden A.Z."/>
            <person name="Armbrust E.V."/>
            <person name="Bowler C."/>
            <person name="Green B."/>
            <person name="Moulton V."/>
            <person name="Van Oosterhout C."/>
            <person name="Grigoriev I."/>
        </authorList>
    </citation>
    <scope>NUCLEOTIDE SEQUENCE [LARGE SCALE GENOMIC DNA]</scope>
    <source>
        <strain evidence="2 3">CCMP1102</strain>
    </source>
</reference>
<dbReference type="EMBL" id="KV784353">
    <property type="protein sequence ID" value="OEU22568.1"/>
    <property type="molecule type" value="Genomic_DNA"/>
</dbReference>
<dbReference type="AlphaFoldDB" id="A0A1E7FWM7"/>
<keyword evidence="3" id="KW-1185">Reference proteome</keyword>
<evidence type="ECO:0000256" key="1">
    <source>
        <dbReference type="SAM" id="MobiDB-lite"/>
    </source>
</evidence>
<name>A0A1E7FWM7_9STRA</name>
<dbReference type="OrthoDB" id="39776at2759"/>
<evidence type="ECO:0000313" key="3">
    <source>
        <dbReference type="Proteomes" id="UP000095751"/>
    </source>
</evidence>
<protein>
    <submittedName>
        <fullName evidence="2">Uncharacterized protein</fullName>
    </submittedName>
</protein>
<accession>A0A1E7FWM7</accession>
<feature type="compositionally biased region" description="Low complexity" evidence="1">
    <location>
        <begin position="22"/>
        <end position="32"/>
    </location>
</feature>
<gene>
    <name evidence="2" type="ORF">FRACYDRAFT_205343</name>
</gene>
<dbReference type="KEGG" id="fcy:FRACYDRAFT_205343"/>
<proteinExistence type="predicted"/>
<feature type="region of interest" description="Disordered" evidence="1">
    <location>
        <begin position="80"/>
        <end position="105"/>
    </location>
</feature>
<dbReference type="InParanoid" id="A0A1E7FWM7"/>
<feature type="compositionally biased region" description="Acidic residues" evidence="1">
    <location>
        <begin position="187"/>
        <end position="198"/>
    </location>
</feature>
<organism evidence="2 3">
    <name type="scientific">Fragilariopsis cylindrus CCMP1102</name>
    <dbReference type="NCBI Taxonomy" id="635003"/>
    <lineage>
        <taxon>Eukaryota</taxon>
        <taxon>Sar</taxon>
        <taxon>Stramenopiles</taxon>
        <taxon>Ochrophyta</taxon>
        <taxon>Bacillariophyta</taxon>
        <taxon>Bacillariophyceae</taxon>
        <taxon>Bacillariophycidae</taxon>
        <taxon>Bacillariales</taxon>
        <taxon>Bacillariaceae</taxon>
        <taxon>Fragilariopsis</taxon>
    </lineage>
</organism>